<gene>
    <name evidence="2" type="ORF">SAMN05216565_10341</name>
</gene>
<dbReference type="AlphaFoldDB" id="A0A1H0SP82"/>
<evidence type="ECO:0000313" key="2">
    <source>
        <dbReference type="EMBL" id="SDP43399.1"/>
    </source>
</evidence>
<evidence type="ECO:0000259" key="1">
    <source>
        <dbReference type="Pfam" id="PF09346"/>
    </source>
</evidence>
<dbReference type="Proteomes" id="UP000199159">
    <property type="component" value="Unassembled WGS sequence"/>
</dbReference>
<feature type="domain" description="Knr4/Smi1-like" evidence="1">
    <location>
        <begin position="15"/>
        <end position="122"/>
    </location>
</feature>
<organism evidence="2 3">
    <name type="scientific">Litchfieldia salsa</name>
    <dbReference type="NCBI Taxonomy" id="930152"/>
    <lineage>
        <taxon>Bacteria</taxon>
        <taxon>Bacillati</taxon>
        <taxon>Bacillota</taxon>
        <taxon>Bacilli</taxon>
        <taxon>Bacillales</taxon>
        <taxon>Bacillaceae</taxon>
        <taxon>Litchfieldia</taxon>
    </lineage>
</organism>
<proteinExistence type="predicted"/>
<dbReference type="RefSeq" id="WP_090851501.1">
    <property type="nucleotide sequence ID" value="NZ_FNJU01000003.1"/>
</dbReference>
<evidence type="ECO:0000313" key="3">
    <source>
        <dbReference type="Proteomes" id="UP000199159"/>
    </source>
</evidence>
<dbReference type="OrthoDB" id="1739659at2"/>
<keyword evidence="3" id="KW-1185">Reference proteome</keyword>
<dbReference type="InterPro" id="IPR037883">
    <property type="entry name" value="Knr4/Smi1-like_sf"/>
</dbReference>
<accession>A0A1H0SP82</accession>
<dbReference type="Pfam" id="PF09346">
    <property type="entry name" value="SMI1_KNR4"/>
    <property type="match status" value="1"/>
</dbReference>
<dbReference type="SUPFAM" id="SSF160631">
    <property type="entry name" value="SMI1/KNR4-like"/>
    <property type="match status" value="1"/>
</dbReference>
<dbReference type="Gene3D" id="3.40.1580.10">
    <property type="entry name" value="SMI1/KNR4-like"/>
    <property type="match status" value="1"/>
</dbReference>
<reference evidence="3" key="1">
    <citation type="submission" date="2016-10" db="EMBL/GenBank/DDBJ databases">
        <authorList>
            <person name="Varghese N."/>
            <person name="Submissions S."/>
        </authorList>
    </citation>
    <scope>NUCLEOTIDE SEQUENCE [LARGE SCALE GENOMIC DNA]</scope>
    <source>
        <strain evidence="3">IBRC-M10078</strain>
    </source>
</reference>
<sequence length="210" mass="23471">MDLNSIRGLVLNPPANVMELEKVELKMNTKLPTSYKELLLNSNGVSKSEGIIIYGTQDLIERNETWETDIYAPGFISIGDDSSGKVILMCIDLKKEEVLIADSGDMTPEHALLISNDLIQWVKNGLTIELYEKTEVNWSENAKLVVVDIQDGALKDLIKIKSILGLKIATSELLKRSKNLPFVLTEEVPYGKAKKMIEELGDLKVKIELQ</sequence>
<dbReference type="EMBL" id="FNJU01000003">
    <property type="protein sequence ID" value="SDP43399.1"/>
    <property type="molecule type" value="Genomic_DNA"/>
</dbReference>
<name>A0A1H0SP82_9BACI</name>
<protein>
    <submittedName>
        <fullName evidence="2">SMI1-KNR4 cell-wall</fullName>
    </submittedName>
</protein>
<dbReference type="InterPro" id="IPR018958">
    <property type="entry name" value="Knr4/Smi1-like_dom"/>
</dbReference>
<dbReference type="STRING" id="930152.SAMN05216565_10341"/>